<dbReference type="EMBL" id="JBGNUJ010000002">
    <property type="protein sequence ID" value="KAL3963679.1"/>
    <property type="molecule type" value="Genomic_DNA"/>
</dbReference>
<proteinExistence type="predicted"/>
<evidence type="ECO:0000313" key="1">
    <source>
        <dbReference type="EMBL" id="KAL3963679.1"/>
    </source>
</evidence>
<protein>
    <submittedName>
        <fullName evidence="1">Uncharacterized protein</fullName>
    </submittedName>
</protein>
<reference evidence="1" key="1">
    <citation type="submission" date="2024-12" db="EMBL/GenBank/DDBJ databases">
        <title>Comparative genomics and development of molecular markers within Purpureocillium lilacinum and among Purpureocillium species.</title>
        <authorList>
            <person name="Yeh Z.-Y."/>
            <person name="Ni N.-T."/>
            <person name="Lo P.-H."/>
            <person name="Mushyakhwo K."/>
            <person name="Lin C.-F."/>
            <person name="Nai Y.-S."/>
        </authorList>
    </citation>
    <scope>NUCLEOTIDE SEQUENCE</scope>
    <source>
        <strain evidence="1">NCHU-NPUST-175</strain>
    </source>
</reference>
<accession>A0ACC4E4W7</accession>
<gene>
    <name evidence="1" type="ORF">ACCO45_000683</name>
</gene>
<name>A0ACC4E4W7_PURLI</name>
<dbReference type="Proteomes" id="UP001638806">
    <property type="component" value="Unassembled WGS sequence"/>
</dbReference>
<evidence type="ECO:0000313" key="2">
    <source>
        <dbReference type="Proteomes" id="UP001638806"/>
    </source>
</evidence>
<sequence>MAVTPALSDFEVLVFDIEGTVCSISFVHDVLFPYALDALPGHLDQNWDSPIFAHYRDAFPPEYRNVRVALEAHVRDLVSRDVKAPYLKALQGHLWKQGYESGEIKAPLFPDVAPLIIAAHALGKRIIIYSPHPLISEYFDTVNAGPKTEPGSYATILASHPDIAPARWLFLSDNLKEVRAAMASGMRSLPVTRPGNAPYPSDDQLAQFAIPDFSPESDDRIRASLHALEKLR</sequence>
<keyword evidence="2" id="KW-1185">Reference proteome</keyword>
<organism evidence="1 2">
    <name type="scientific">Purpureocillium lilacinum</name>
    <name type="common">Paecilomyces lilacinus</name>
    <dbReference type="NCBI Taxonomy" id="33203"/>
    <lineage>
        <taxon>Eukaryota</taxon>
        <taxon>Fungi</taxon>
        <taxon>Dikarya</taxon>
        <taxon>Ascomycota</taxon>
        <taxon>Pezizomycotina</taxon>
        <taxon>Sordariomycetes</taxon>
        <taxon>Hypocreomycetidae</taxon>
        <taxon>Hypocreales</taxon>
        <taxon>Ophiocordycipitaceae</taxon>
        <taxon>Purpureocillium</taxon>
    </lineage>
</organism>
<comment type="caution">
    <text evidence="1">The sequence shown here is derived from an EMBL/GenBank/DDBJ whole genome shotgun (WGS) entry which is preliminary data.</text>
</comment>